<reference evidence="3 4" key="2">
    <citation type="submission" date="2018-11" db="EMBL/GenBank/DDBJ databases">
        <title>Genomic Encyclopedia of Type Strains, Phase IV (KMG-IV): sequencing the most valuable type-strain genomes for metagenomic binning, comparative biology and taxonomic classification.</title>
        <authorList>
            <person name="Goeker M."/>
        </authorList>
    </citation>
    <scope>NUCLEOTIDE SEQUENCE [LARGE SCALE GENOMIC DNA]</scope>
    <source>
        <strain evidence="3 4">DSM 27783</strain>
    </source>
</reference>
<dbReference type="RefSeq" id="WP_136779821.1">
    <property type="nucleotide sequence ID" value="NZ_CP027432.2"/>
</dbReference>
<dbReference type="AlphaFoldDB" id="A0AAJ4RC93"/>
<feature type="compositionally biased region" description="Low complexity" evidence="1">
    <location>
        <begin position="81"/>
        <end position="91"/>
    </location>
</feature>
<dbReference type="Proteomes" id="UP000272781">
    <property type="component" value="Unassembled WGS sequence"/>
</dbReference>
<reference evidence="5" key="1">
    <citation type="submission" date="2018-03" db="EMBL/GenBank/DDBJ databases">
        <title>A comparative analysis of the Nautiliaceae.</title>
        <authorList>
            <person name="Grosche A."/>
            <person name="Smedile F."/>
            <person name="Vetriani C."/>
        </authorList>
    </citation>
    <scope>NUCLEOTIDE SEQUENCE [LARGE SCALE GENOMIC DNA]</scope>
    <source>
        <strain evidence="5">TB6</strain>
    </source>
</reference>
<dbReference type="EMBL" id="RJVK01000003">
    <property type="protein sequence ID" value="ROR39541.1"/>
    <property type="molecule type" value="Genomic_DNA"/>
</dbReference>
<feature type="region of interest" description="Disordered" evidence="1">
    <location>
        <begin position="68"/>
        <end position="100"/>
    </location>
</feature>
<name>A0AAJ4RC93_9BACT</name>
<keyword evidence="5" id="KW-1185">Reference proteome</keyword>
<evidence type="ECO:0000256" key="1">
    <source>
        <dbReference type="SAM" id="MobiDB-lite"/>
    </source>
</evidence>
<dbReference type="Proteomes" id="UP000298805">
    <property type="component" value="Chromosome"/>
</dbReference>
<dbReference type="EMBL" id="CP027432">
    <property type="protein sequence ID" value="QCI28949.2"/>
    <property type="molecule type" value="Genomic_DNA"/>
</dbReference>
<accession>A0AAJ4RC93</accession>
<proteinExistence type="predicted"/>
<evidence type="ECO:0000313" key="3">
    <source>
        <dbReference type="EMBL" id="ROR39541.1"/>
    </source>
</evidence>
<gene>
    <name evidence="2" type="ORF">C6V80_08190</name>
    <name evidence="3" type="ORF">EDC58_1483</name>
</gene>
<evidence type="ECO:0000313" key="4">
    <source>
        <dbReference type="Proteomes" id="UP000272781"/>
    </source>
</evidence>
<reference evidence="2" key="3">
    <citation type="submission" date="2019-06" db="EMBL/GenBank/DDBJ databases">
        <title>A comparative analysis of the Nautiliaceae.</title>
        <authorList>
            <person name="Grosche A."/>
            <person name="Smedile F."/>
            <person name="Vetriani C."/>
        </authorList>
    </citation>
    <scope>NUCLEOTIDE SEQUENCE</scope>
    <source>
        <strain evidence="2">TB6</strain>
    </source>
</reference>
<evidence type="ECO:0000313" key="2">
    <source>
        <dbReference type="EMBL" id="QCI28949.2"/>
    </source>
</evidence>
<sequence length="100" mass="11628">MDSYLNAPETENDVYSGMTPMNEFGMYLIGPKFLKDTRPKSGFFHNAHHNFGTKKNPAWRKHIQFQTHKLTGKNTPPIRIPYGPKYPLKYGKYPKKGQKQ</sequence>
<evidence type="ECO:0000313" key="5">
    <source>
        <dbReference type="Proteomes" id="UP000298805"/>
    </source>
</evidence>
<organism evidence="3 4">
    <name type="scientific">Caminibacter pacificus</name>
    <dbReference type="NCBI Taxonomy" id="1424653"/>
    <lineage>
        <taxon>Bacteria</taxon>
        <taxon>Pseudomonadati</taxon>
        <taxon>Campylobacterota</taxon>
        <taxon>Epsilonproteobacteria</taxon>
        <taxon>Nautiliales</taxon>
        <taxon>Nautiliaceae</taxon>
        <taxon>Caminibacter</taxon>
    </lineage>
</organism>
<protein>
    <submittedName>
        <fullName evidence="3">Uncharacterized protein</fullName>
    </submittedName>
</protein>